<accession>A0A415S9R9</accession>
<comment type="caution">
    <text evidence="2">The sequence shown here is derived from an EMBL/GenBank/DDBJ whole genome shotgun (WGS) entry which is preliminary data.</text>
</comment>
<evidence type="ECO:0000313" key="2">
    <source>
        <dbReference type="EMBL" id="RHM76112.1"/>
    </source>
</evidence>
<name>A0A415S9R9_MEDGN</name>
<reference evidence="2 3" key="1">
    <citation type="submission" date="2018-08" db="EMBL/GenBank/DDBJ databases">
        <title>A genome reference for cultivated species of the human gut microbiota.</title>
        <authorList>
            <person name="Zou Y."/>
            <person name="Xue W."/>
            <person name="Luo G."/>
        </authorList>
    </citation>
    <scope>NUCLEOTIDE SEQUENCE [LARGE SCALE GENOMIC DNA]</scope>
    <source>
        <strain evidence="2 3">AF33-12</strain>
    </source>
</reference>
<dbReference type="Proteomes" id="UP000285610">
    <property type="component" value="Unassembled WGS sequence"/>
</dbReference>
<organism evidence="2 3">
    <name type="scientific">Mediterraneibacter gnavus</name>
    <name type="common">Ruminococcus gnavus</name>
    <dbReference type="NCBI Taxonomy" id="33038"/>
    <lineage>
        <taxon>Bacteria</taxon>
        <taxon>Bacillati</taxon>
        <taxon>Bacillota</taxon>
        <taxon>Clostridia</taxon>
        <taxon>Lachnospirales</taxon>
        <taxon>Lachnospiraceae</taxon>
        <taxon>Mediterraneibacter</taxon>
    </lineage>
</organism>
<evidence type="ECO:0000313" key="3">
    <source>
        <dbReference type="Proteomes" id="UP000285610"/>
    </source>
</evidence>
<dbReference type="EMBL" id="QRQE01000019">
    <property type="protein sequence ID" value="RHM76112.1"/>
    <property type="molecule type" value="Genomic_DNA"/>
</dbReference>
<feature type="domain" description="DUF3854" evidence="1">
    <location>
        <begin position="337"/>
        <end position="440"/>
    </location>
</feature>
<dbReference type="InterPro" id="IPR024385">
    <property type="entry name" value="DUF3854"/>
</dbReference>
<protein>
    <submittedName>
        <fullName evidence="2">DUF3854 domain-containing protein</fullName>
    </submittedName>
</protein>
<dbReference type="Pfam" id="PF12965">
    <property type="entry name" value="DUF3854"/>
    <property type="match status" value="1"/>
</dbReference>
<evidence type="ECO:0000259" key="1">
    <source>
        <dbReference type="Pfam" id="PF12965"/>
    </source>
</evidence>
<dbReference type="AlphaFoldDB" id="A0A415S9R9"/>
<gene>
    <name evidence="2" type="ORF">DWZ50_08965</name>
</gene>
<proteinExistence type="predicted"/>
<sequence>MIFSNIFYLTQSKTNVHFILFCHPCIYKQLFHKLKHYHLQIHLYLLGLSLGGIIMGTFQNVSKAEPCAICGKPDWCSVFLPDTVAYPGQKLCVCRRISDPEISSPINGKTYYFIKEFKDSSALYSDVIKDKNLSYSPNHFVHISNAGAGFPHTEPNYGIPPLKNSELDPIYRSFMQQLKLSKQHQRKLLSDGWNKDMILSGKIKSLQLIKRYDESKGFPTDREERLKICNELLKEHHSLKGVPGFYQDDLGRWTFSGKSGMLFPLTDRNGYLYRLRLRLDHPDMDENGKEKNKYKNFSSYFPSKENDRVINGFLNGCRAGSQIGFYYNPKRDTPNFCIITEGEKKAIVANYILHCIVISIPGVNNFSKLSEADEEGITLYDYLHSIGCQKIATAFDADKLVNNSVLQCENHLIDAIKKAGFETYICKWNFGFGKGLDDILLLGILPEYIQI</sequence>